<feature type="transmembrane region" description="Helical" evidence="7">
    <location>
        <begin position="366"/>
        <end position="386"/>
    </location>
</feature>
<dbReference type="PRINTS" id="PR01036">
    <property type="entry name" value="TCRTETB"/>
</dbReference>
<protein>
    <submittedName>
        <fullName evidence="9">MFS family arabinose efflux permease</fullName>
    </submittedName>
</protein>
<dbReference type="Pfam" id="PF07690">
    <property type="entry name" value="MFS_1"/>
    <property type="match status" value="1"/>
</dbReference>
<evidence type="ECO:0000256" key="2">
    <source>
        <dbReference type="ARBA" id="ARBA00022448"/>
    </source>
</evidence>
<feature type="transmembrane region" description="Helical" evidence="7">
    <location>
        <begin position="307"/>
        <end position="328"/>
    </location>
</feature>
<evidence type="ECO:0000256" key="5">
    <source>
        <dbReference type="ARBA" id="ARBA00022989"/>
    </source>
</evidence>
<dbReference type="SUPFAM" id="SSF103473">
    <property type="entry name" value="MFS general substrate transporter"/>
    <property type="match status" value="1"/>
</dbReference>
<dbReference type="PROSITE" id="PS50850">
    <property type="entry name" value="MFS"/>
    <property type="match status" value="1"/>
</dbReference>
<feature type="transmembrane region" description="Helical" evidence="7">
    <location>
        <begin position="49"/>
        <end position="68"/>
    </location>
</feature>
<keyword evidence="3" id="KW-1003">Cell membrane</keyword>
<organism evidence="9 10">
    <name type="scientific">Lysinibacillus parviboronicapiens</name>
    <dbReference type="NCBI Taxonomy" id="436516"/>
    <lineage>
        <taxon>Bacteria</taxon>
        <taxon>Bacillati</taxon>
        <taxon>Bacillota</taxon>
        <taxon>Bacilli</taxon>
        <taxon>Bacillales</taxon>
        <taxon>Bacillaceae</taxon>
        <taxon>Lysinibacillus</taxon>
    </lineage>
</organism>
<feature type="transmembrane region" description="Helical" evidence="7">
    <location>
        <begin position="80"/>
        <end position="103"/>
    </location>
</feature>
<name>A0ABV2PP84_9BACI</name>
<keyword evidence="4 7" id="KW-0812">Transmembrane</keyword>
<keyword evidence="2" id="KW-0813">Transport</keyword>
<dbReference type="InterPro" id="IPR050189">
    <property type="entry name" value="MFS_Efflux_Transporters"/>
</dbReference>
<keyword evidence="5 7" id="KW-1133">Transmembrane helix</keyword>
<dbReference type="InterPro" id="IPR020846">
    <property type="entry name" value="MFS_dom"/>
</dbReference>
<dbReference type="Proteomes" id="UP001549363">
    <property type="component" value="Unassembled WGS sequence"/>
</dbReference>
<sequence>MSRKLSLSQTKILALYLLSISSFFASLNQNIYTPVIPLIRDSFSVSINWVNFTVSSFIFIIAMVQIFLGTVVDTKNQKRLLIFSFFLICISTIICAFTTNFMLFMVFRIVQAIGAGIIPLVTINMISHLFEGEARGSAMGTYQIVLTLAPAVSPILGGILGEHYGYQGIFLFLFLIAVILLMFIMYAFPNNGKRKDRKEKSSSFTQIYRAILLNRVGFITMTVSFFIFFIYFAILVFLPLLLNDHYHVSMQNIGLLYLPLTVSMILGSVIFKKIQKKVALNKLFITVLFFMPLLIIAFGFLHTKSLIGLSILLFMYGLTVGFAPPLFSTVLSNAYSEHRGAALGLFNFIRYAGMAIGGMFTGLSLVLPSTLIFIFLGVLLLLISLFQYPSLKNRTM</sequence>
<feature type="transmembrane region" description="Helical" evidence="7">
    <location>
        <begin position="340"/>
        <end position="360"/>
    </location>
</feature>
<comment type="caution">
    <text evidence="9">The sequence shown here is derived from an EMBL/GenBank/DDBJ whole genome shotgun (WGS) entry which is preliminary data.</text>
</comment>
<evidence type="ECO:0000256" key="3">
    <source>
        <dbReference type="ARBA" id="ARBA00022475"/>
    </source>
</evidence>
<dbReference type="RefSeq" id="WP_354472760.1">
    <property type="nucleotide sequence ID" value="NZ_JBEPSB010000024.1"/>
</dbReference>
<accession>A0ABV2PP84</accession>
<dbReference type="PANTHER" id="PTHR43124">
    <property type="entry name" value="PURINE EFFLUX PUMP PBUE"/>
    <property type="match status" value="1"/>
</dbReference>
<evidence type="ECO:0000313" key="10">
    <source>
        <dbReference type="Proteomes" id="UP001549363"/>
    </source>
</evidence>
<evidence type="ECO:0000256" key="4">
    <source>
        <dbReference type="ARBA" id="ARBA00022692"/>
    </source>
</evidence>
<dbReference type="Gene3D" id="1.20.1720.10">
    <property type="entry name" value="Multidrug resistance protein D"/>
    <property type="match status" value="1"/>
</dbReference>
<evidence type="ECO:0000259" key="8">
    <source>
        <dbReference type="PROSITE" id="PS50850"/>
    </source>
</evidence>
<feature type="transmembrane region" description="Helical" evidence="7">
    <location>
        <begin position="166"/>
        <end position="188"/>
    </location>
</feature>
<dbReference type="PANTHER" id="PTHR43124:SF3">
    <property type="entry name" value="CHLORAMPHENICOL EFFLUX PUMP RV0191"/>
    <property type="match status" value="1"/>
</dbReference>
<feature type="transmembrane region" description="Helical" evidence="7">
    <location>
        <begin position="254"/>
        <end position="271"/>
    </location>
</feature>
<feature type="domain" description="Major facilitator superfamily (MFS) profile" evidence="8">
    <location>
        <begin position="14"/>
        <end position="395"/>
    </location>
</feature>
<reference evidence="9 10" key="1">
    <citation type="submission" date="2024-06" db="EMBL/GenBank/DDBJ databases">
        <title>Sorghum-associated microbial communities from plants grown in Nebraska, USA.</title>
        <authorList>
            <person name="Schachtman D."/>
        </authorList>
    </citation>
    <scope>NUCLEOTIDE SEQUENCE [LARGE SCALE GENOMIC DNA]</scope>
    <source>
        <strain evidence="9 10">736</strain>
    </source>
</reference>
<evidence type="ECO:0000256" key="6">
    <source>
        <dbReference type="ARBA" id="ARBA00023136"/>
    </source>
</evidence>
<gene>
    <name evidence="9" type="ORF">ABIA69_003969</name>
</gene>
<dbReference type="InterPro" id="IPR011701">
    <property type="entry name" value="MFS"/>
</dbReference>
<evidence type="ECO:0000256" key="1">
    <source>
        <dbReference type="ARBA" id="ARBA00004651"/>
    </source>
</evidence>
<feature type="transmembrane region" description="Helical" evidence="7">
    <location>
        <begin position="283"/>
        <end position="301"/>
    </location>
</feature>
<dbReference type="EMBL" id="JBEPSB010000024">
    <property type="protein sequence ID" value="MET4562778.1"/>
    <property type="molecule type" value="Genomic_DNA"/>
</dbReference>
<keyword evidence="6 7" id="KW-0472">Membrane</keyword>
<keyword evidence="10" id="KW-1185">Reference proteome</keyword>
<evidence type="ECO:0000313" key="9">
    <source>
        <dbReference type="EMBL" id="MET4562778.1"/>
    </source>
</evidence>
<feature type="transmembrane region" description="Helical" evidence="7">
    <location>
        <begin position="109"/>
        <end position="130"/>
    </location>
</feature>
<feature type="transmembrane region" description="Helical" evidence="7">
    <location>
        <begin position="216"/>
        <end position="242"/>
    </location>
</feature>
<proteinExistence type="predicted"/>
<evidence type="ECO:0000256" key="7">
    <source>
        <dbReference type="SAM" id="Phobius"/>
    </source>
</evidence>
<comment type="subcellular location">
    <subcellularLocation>
        <location evidence="1">Cell membrane</location>
        <topology evidence="1">Multi-pass membrane protein</topology>
    </subcellularLocation>
</comment>
<feature type="transmembrane region" description="Helical" evidence="7">
    <location>
        <begin position="142"/>
        <end position="160"/>
    </location>
</feature>
<dbReference type="InterPro" id="IPR036259">
    <property type="entry name" value="MFS_trans_sf"/>
</dbReference>